<feature type="transmembrane region" description="Helical" evidence="6">
    <location>
        <begin position="46"/>
        <end position="70"/>
    </location>
</feature>
<keyword evidence="2" id="KW-1003">Cell membrane</keyword>
<evidence type="ECO:0000256" key="5">
    <source>
        <dbReference type="ARBA" id="ARBA00023136"/>
    </source>
</evidence>
<dbReference type="Proteomes" id="UP000198508">
    <property type="component" value="Unassembled WGS sequence"/>
</dbReference>
<dbReference type="GO" id="GO:0022857">
    <property type="term" value="F:transmembrane transporter activity"/>
    <property type="evidence" value="ECO:0007669"/>
    <property type="project" value="InterPro"/>
</dbReference>
<protein>
    <submittedName>
        <fullName evidence="7">Amino acid/polyamine/organocation transporter, APC superfamily</fullName>
    </submittedName>
</protein>
<evidence type="ECO:0000256" key="2">
    <source>
        <dbReference type="ARBA" id="ARBA00022475"/>
    </source>
</evidence>
<evidence type="ECO:0000256" key="1">
    <source>
        <dbReference type="ARBA" id="ARBA00004651"/>
    </source>
</evidence>
<dbReference type="PANTHER" id="PTHR42770:SF11">
    <property type="entry name" value="INNER MEMBRANE TRANSPORT PROTEIN YBAT"/>
    <property type="match status" value="1"/>
</dbReference>
<feature type="transmembrane region" description="Helical" evidence="6">
    <location>
        <begin position="385"/>
        <end position="404"/>
    </location>
</feature>
<keyword evidence="5 6" id="KW-0472">Membrane</keyword>
<accession>A0A1I0DKK9</accession>
<comment type="subcellular location">
    <subcellularLocation>
        <location evidence="1">Cell membrane</location>
        <topology evidence="1">Multi-pass membrane protein</topology>
    </subcellularLocation>
</comment>
<dbReference type="STRING" id="460384.SAMN05216313_104238"/>
<feature type="transmembrane region" description="Helical" evidence="6">
    <location>
        <begin position="118"/>
        <end position="140"/>
    </location>
</feature>
<proteinExistence type="predicted"/>
<keyword evidence="3 6" id="KW-0812">Transmembrane</keyword>
<evidence type="ECO:0000256" key="6">
    <source>
        <dbReference type="SAM" id="Phobius"/>
    </source>
</evidence>
<dbReference type="GO" id="GO:0005886">
    <property type="term" value="C:plasma membrane"/>
    <property type="evidence" value="ECO:0007669"/>
    <property type="project" value="UniProtKB-SubCell"/>
</dbReference>
<dbReference type="GeneID" id="93276161"/>
<sequence>MSNQQNNGEAQVLGFRDCMSFCIGQIIGSGIMVLTGIALAKTGRGVPFGFLVAAAIIMITMVPLAVLGSAMPGTGGNYTYVREMIGRKSGFVYVIMFAVSQCLISTFALGFANYLQAILPWINVKVVALGLLVLCVLFNMVGLKTAAKLQTIMVAVLMAALCVYIIFGLPRVNFSVFTEPGAIMPNGAISFFTASALLYFPMGGAKFVAELGGEIKDPGKTIPRSMFLSTGIVAVFYALMGVVAAGVLPVEEVAGKTLVVSAKEIFPTSVYLFFVIGGALFALATTLNGTLSWITKGLFVASKEGWFPESLADTNKHGVPYKLLLIFFVIGAVPIVTGMDVSFISSLGVGLTVICNVLPVSAAYRLKEKKAEAYENATFKIGNTALRVITVISVILLLVTGWLNLKDLNLVTWISLAVFAVLCVIYANLREKVVIEKAAGKK</sequence>
<dbReference type="RefSeq" id="WP_092361551.1">
    <property type="nucleotide sequence ID" value="NZ_CABJCG010000015.1"/>
</dbReference>
<feature type="transmembrane region" description="Helical" evidence="6">
    <location>
        <begin position="270"/>
        <end position="294"/>
    </location>
</feature>
<dbReference type="Pfam" id="PF13520">
    <property type="entry name" value="AA_permease_2"/>
    <property type="match status" value="1"/>
</dbReference>
<feature type="transmembrane region" description="Helical" evidence="6">
    <location>
        <begin position="410"/>
        <end position="429"/>
    </location>
</feature>
<dbReference type="InterPro" id="IPR050367">
    <property type="entry name" value="APC_superfamily"/>
</dbReference>
<dbReference type="Gene3D" id="1.20.1740.10">
    <property type="entry name" value="Amino acid/polyamine transporter I"/>
    <property type="match status" value="1"/>
</dbReference>
<reference evidence="8" key="1">
    <citation type="submission" date="2016-10" db="EMBL/GenBank/DDBJ databases">
        <authorList>
            <person name="Varghese N."/>
            <person name="Submissions S."/>
        </authorList>
    </citation>
    <scope>NUCLEOTIDE SEQUENCE [LARGE SCALE GENOMIC DNA]</scope>
    <source>
        <strain evidence="8">NLAE-zl-G277</strain>
    </source>
</reference>
<feature type="transmembrane region" description="Helical" evidence="6">
    <location>
        <begin position="182"/>
        <end position="200"/>
    </location>
</feature>
<feature type="transmembrane region" description="Helical" evidence="6">
    <location>
        <begin position="226"/>
        <end position="250"/>
    </location>
</feature>
<feature type="transmembrane region" description="Helical" evidence="6">
    <location>
        <begin position="319"/>
        <end position="337"/>
    </location>
</feature>
<evidence type="ECO:0000256" key="3">
    <source>
        <dbReference type="ARBA" id="ARBA00022692"/>
    </source>
</evidence>
<evidence type="ECO:0000256" key="4">
    <source>
        <dbReference type="ARBA" id="ARBA00022989"/>
    </source>
</evidence>
<keyword evidence="4 6" id="KW-1133">Transmembrane helix</keyword>
<gene>
    <name evidence="7" type="ORF">SAMN05216313_104238</name>
</gene>
<feature type="transmembrane region" description="Helical" evidence="6">
    <location>
        <begin position="91"/>
        <end position="112"/>
    </location>
</feature>
<dbReference type="PIRSF" id="PIRSF006060">
    <property type="entry name" value="AA_transporter"/>
    <property type="match status" value="1"/>
</dbReference>
<evidence type="ECO:0000313" key="7">
    <source>
        <dbReference type="EMBL" id="SET32693.1"/>
    </source>
</evidence>
<organism evidence="7 8">
    <name type="scientific">Enterocloster lavalensis</name>
    <dbReference type="NCBI Taxonomy" id="460384"/>
    <lineage>
        <taxon>Bacteria</taxon>
        <taxon>Bacillati</taxon>
        <taxon>Bacillota</taxon>
        <taxon>Clostridia</taxon>
        <taxon>Lachnospirales</taxon>
        <taxon>Lachnospiraceae</taxon>
        <taxon>Enterocloster</taxon>
    </lineage>
</organism>
<dbReference type="InterPro" id="IPR002293">
    <property type="entry name" value="AA/rel_permease1"/>
</dbReference>
<dbReference type="AlphaFoldDB" id="A0A1I0DKK9"/>
<name>A0A1I0DKK9_9FIRM</name>
<dbReference type="EMBL" id="FOIM01000004">
    <property type="protein sequence ID" value="SET32693.1"/>
    <property type="molecule type" value="Genomic_DNA"/>
</dbReference>
<feature type="transmembrane region" description="Helical" evidence="6">
    <location>
        <begin position="343"/>
        <end position="364"/>
    </location>
</feature>
<evidence type="ECO:0000313" key="8">
    <source>
        <dbReference type="Proteomes" id="UP000198508"/>
    </source>
</evidence>
<feature type="transmembrane region" description="Helical" evidence="6">
    <location>
        <begin position="21"/>
        <end position="40"/>
    </location>
</feature>
<keyword evidence="8" id="KW-1185">Reference proteome</keyword>
<feature type="transmembrane region" description="Helical" evidence="6">
    <location>
        <begin position="152"/>
        <end position="170"/>
    </location>
</feature>
<dbReference type="PANTHER" id="PTHR42770">
    <property type="entry name" value="AMINO ACID TRANSPORTER-RELATED"/>
    <property type="match status" value="1"/>
</dbReference>